<dbReference type="EMBL" id="CP007646">
    <property type="protein sequence ID" value="AIR10748.1"/>
    <property type="molecule type" value="Genomic_DNA"/>
</dbReference>
<keyword evidence="5 7" id="KW-1133">Transmembrane helix</keyword>
<evidence type="ECO:0000256" key="1">
    <source>
        <dbReference type="ARBA" id="ARBA00004651"/>
    </source>
</evidence>
<evidence type="ECO:0000259" key="9">
    <source>
        <dbReference type="Pfam" id="PF20730"/>
    </source>
</evidence>
<dbReference type="AlphaFoldDB" id="A0A089QFY9"/>
<dbReference type="EMBL" id="QAGV01000002">
    <property type="protein sequence ID" value="PTR97418.1"/>
    <property type="molecule type" value="Genomic_DNA"/>
</dbReference>
<evidence type="ECO:0000256" key="5">
    <source>
        <dbReference type="ARBA" id="ARBA00022989"/>
    </source>
</evidence>
<dbReference type="Proteomes" id="UP000029488">
    <property type="component" value="Chromosome"/>
</dbReference>
<dbReference type="RefSeq" id="WP_003700495.1">
    <property type="nucleotide sequence ID" value="NZ_CAKMBQ010000001.1"/>
</dbReference>
<dbReference type="KEGG" id="lsj:LSJ_1074c"/>
<dbReference type="Pfam" id="PF04239">
    <property type="entry name" value="DUF421"/>
    <property type="match status" value="1"/>
</dbReference>
<dbReference type="EMBL" id="NBEY01000044">
    <property type="protein sequence ID" value="OQR25249.1"/>
    <property type="molecule type" value="Genomic_DNA"/>
</dbReference>
<organism evidence="10 13">
    <name type="scientific">Ligilactobacillus salivarius</name>
    <dbReference type="NCBI Taxonomy" id="1624"/>
    <lineage>
        <taxon>Bacteria</taxon>
        <taxon>Bacillati</taxon>
        <taxon>Bacillota</taxon>
        <taxon>Bacilli</taxon>
        <taxon>Lactobacillales</taxon>
        <taxon>Lactobacillaceae</taxon>
        <taxon>Ligilactobacillus</taxon>
    </lineage>
</organism>
<protein>
    <submittedName>
        <fullName evidence="11">DUF421 domain-containing protein</fullName>
    </submittedName>
    <submittedName>
        <fullName evidence="10">Putative membrane spanning protein</fullName>
    </submittedName>
</protein>
<reference evidence="12 15" key="3">
    <citation type="journal article" date="2018" name="Genome Announc.">
        <title>Fifty-Six Draft Genome Sequences of 10 Lactobacillus Species from 22 Commercial Dietary Supplements.</title>
        <authorList>
            <person name="Gangiredla J."/>
            <person name="Barnaba T.J."/>
            <person name="Mammel M.K."/>
            <person name="Lacher D.W."/>
            <person name="Elkins C.A."/>
            <person name="Lampel K.A."/>
            <person name="Whitehouse C.A."/>
            <person name="Tartera C."/>
        </authorList>
    </citation>
    <scope>NUCLEOTIDE SEQUENCE [LARGE SCALE GENOMIC DNA]</scope>
    <source>
        <strain evidence="12 15">DS11_12</strain>
    </source>
</reference>
<gene>
    <name evidence="11" type="ORF">B6U37_05805</name>
    <name evidence="12" type="ORF">DBP89_03010</name>
    <name evidence="10" type="ORF">LSJ_1074c</name>
</gene>
<evidence type="ECO:0000313" key="11">
    <source>
        <dbReference type="EMBL" id="OQR25249.1"/>
    </source>
</evidence>
<evidence type="ECO:0000256" key="6">
    <source>
        <dbReference type="ARBA" id="ARBA00023136"/>
    </source>
</evidence>
<dbReference type="Gene3D" id="3.30.240.20">
    <property type="entry name" value="bsu07140 like domains"/>
    <property type="match status" value="2"/>
</dbReference>
<dbReference type="Proteomes" id="UP000244552">
    <property type="component" value="Unassembled WGS sequence"/>
</dbReference>
<feature type="domain" description="YetF C-terminal" evidence="8">
    <location>
        <begin position="82"/>
        <end position="200"/>
    </location>
</feature>
<evidence type="ECO:0000313" key="13">
    <source>
        <dbReference type="Proteomes" id="UP000029488"/>
    </source>
</evidence>
<name>A0A089QFY9_9LACO</name>
<evidence type="ECO:0000256" key="3">
    <source>
        <dbReference type="ARBA" id="ARBA00022475"/>
    </source>
</evidence>
<evidence type="ECO:0000259" key="8">
    <source>
        <dbReference type="Pfam" id="PF04239"/>
    </source>
</evidence>
<dbReference type="PANTHER" id="PTHR34582:SF6">
    <property type="entry name" value="UPF0702 TRANSMEMBRANE PROTEIN YCAP"/>
    <property type="match status" value="1"/>
</dbReference>
<evidence type="ECO:0000313" key="14">
    <source>
        <dbReference type="Proteomes" id="UP000192353"/>
    </source>
</evidence>
<evidence type="ECO:0000256" key="2">
    <source>
        <dbReference type="ARBA" id="ARBA00006448"/>
    </source>
</evidence>
<keyword evidence="6 7" id="KW-0472">Membrane</keyword>
<comment type="similarity">
    <text evidence="2">Belongs to the UPF0702 family.</text>
</comment>
<evidence type="ECO:0000256" key="4">
    <source>
        <dbReference type="ARBA" id="ARBA00022692"/>
    </source>
</evidence>
<reference evidence="10 13" key="1">
    <citation type="journal article" date="2014" name="BMC Genomics">
        <title>Unusual genome complexity in Lactobacillus salivarius JCM1046.</title>
        <authorList>
            <person name="Raftis E.J."/>
            <person name="Forde B.M."/>
            <person name="Claesson M.J."/>
            <person name="O'Toole P.W."/>
        </authorList>
    </citation>
    <scope>NUCLEOTIDE SEQUENCE [LARGE SCALE GENOMIC DNA]</scope>
    <source>
        <strain evidence="10 13">JCM1046</strain>
    </source>
</reference>
<sequence>MDYYLPIIIKFVLGLLVFILQINLTGKGNLAPSTALDAVQNYVLGGIIGGVIYNENITILQFVMVLIVWTIIVLTLKFFKDHNRFIRNIIDGQPVTLIKNGKIRVEECLKHGISANDLMFKLRNKGIYEVAKVKSGILEQNGQLTVIEFSDKDHVRYPLISDGQLNVDVLELINQDEEWLIGKLNKIGYKDLSEIYIAEYVNGDLRIVSYPK</sequence>
<proteinExistence type="inferred from homology"/>
<evidence type="ECO:0000256" key="7">
    <source>
        <dbReference type="SAM" id="Phobius"/>
    </source>
</evidence>
<feature type="transmembrane region" description="Helical" evidence="7">
    <location>
        <begin position="6"/>
        <end position="24"/>
    </location>
</feature>
<dbReference type="InterPro" id="IPR023090">
    <property type="entry name" value="UPF0702_alpha/beta_dom_sf"/>
</dbReference>
<dbReference type="InterPro" id="IPR048454">
    <property type="entry name" value="YetF_N"/>
</dbReference>
<evidence type="ECO:0000313" key="10">
    <source>
        <dbReference type="EMBL" id="AIR10748.1"/>
    </source>
</evidence>
<comment type="subcellular location">
    <subcellularLocation>
        <location evidence="1">Cell membrane</location>
        <topology evidence="1">Multi-pass membrane protein</topology>
    </subcellularLocation>
</comment>
<feature type="domain" description="YetF-like N-terminal transmembrane" evidence="9">
    <location>
        <begin position="4"/>
        <end position="78"/>
    </location>
</feature>
<dbReference type="InterPro" id="IPR007353">
    <property type="entry name" value="DUF421"/>
</dbReference>
<feature type="transmembrane region" description="Helical" evidence="7">
    <location>
        <begin position="59"/>
        <end position="79"/>
    </location>
</feature>
<dbReference type="GO" id="GO:0005886">
    <property type="term" value="C:plasma membrane"/>
    <property type="evidence" value="ECO:0007669"/>
    <property type="project" value="UniProtKB-SubCell"/>
</dbReference>
<reference evidence="11 14" key="2">
    <citation type="submission" date="2017-03" db="EMBL/GenBank/DDBJ databases">
        <title>Phylogenomics and comparative genomics of Lactobacillus salivarius, a mammalian gut commensal.</title>
        <authorList>
            <person name="Harris H.M."/>
        </authorList>
    </citation>
    <scope>NUCLEOTIDE SEQUENCE [LARGE SCALE GENOMIC DNA]</scope>
    <source>
        <strain evidence="11 14">AH4231</strain>
    </source>
</reference>
<keyword evidence="4 7" id="KW-0812">Transmembrane</keyword>
<accession>A0A089QFY9</accession>
<keyword evidence="3" id="KW-1003">Cell membrane</keyword>
<dbReference type="Proteomes" id="UP000192353">
    <property type="component" value="Unassembled WGS sequence"/>
</dbReference>
<dbReference type="PANTHER" id="PTHR34582">
    <property type="entry name" value="UPF0702 TRANSMEMBRANE PROTEIN YCAP"/>
    <property type="match status" value="1"/>
</dbReference>
<evidence type="ECO:0000313" key="15">
    <source>
        <dbReference type="Proteomes" id="UP000244552"/>
    </source>
</evidence>
<dbReference type="Pfam" id="PF20730">
    <property type="entry name" value="YetF_N"/>
    <property type="match status" value="1"/>
</dbReference>
<evidence type="ECO:0000313" key="12">
    <source>
        <dbReference type="EMBL" id="PTR97418.1"/>
    </source>
</evidence>